<evidence type="ECO:0000313" key="2">
    <source>
        <dbReference type="Proteomes" id="UP000072443"/>
    </source>
</evidence>
<gene>
    <name evidence="1" type="ORF">ERS514591_00343</name>
</gene>
<evidence type="ECO:0000313" key="1">
    <source>
        <dbReference type="EMBL" id="CWP39941.1"/>
    </source>
</evidence>
<sequence>MGNTAMWMSCNPTIPILFGIQVKIFPLNQILNHIHPARYAVTFENNVDSKLRRHWVAGATIRIIDRQTDEVIAKKTIYVFEKGLDGTGGARMPWKFAILCNKERLTSSEPLSDFVLSVLKPYILRPLYIASLRRDD</sequence>
<dbReference type="Proteomes" id="UP000072443">
    <property type="component" value="Unassembled WGS sequence"/>
</dbReference>
<dbReference type="AlphaFoldDB" id="A0AB33TUK2"/>
<organism evidence="1 2">
    <name type="scientific">Neisseria meningitidis</name>
    <dbReference type="NCBI Taxonomy" id="487"/>
    <lineage>
        <taxon>Bacteria</taxon>
        <taxon>Pseudomonadati</taxon>
        <taxon>Pseudomonadota</taxon>
        <taxon>Betaproteobacteria</taxon>
        <taxon>Neisseriales</taxon>
        <taxon>Neisseriaceae</taxon>
        <taxon>Neisseria</taxon>
    </lineage>
</organism>
<name>A0AB33TUK2_NEIME</name>
<reference evidence="1 2" key="1">
    <citation type="submission" date="2016-02" db="EMBL/GenBank/DDBJ databases">
        <authorList>
            <consortium name="Pathogen Informatics"/>
        </authorList>
    </citation>
    <scope>NUCLEOTIDE SEQUENCE [LARGE SCALE GENOMIC DNA]</scope>
    <source>
        <strain evidence="1 2">2842STDY5881269</strain>
    </source>
</reference>
<dbReference type="RefSeq" id="WP_228372131.1">
    <property type="nucleotide sequence ID" value="NZ_CP012391.1"/>
</dbReference>
<protein>
    <submittedName>
        <fullName evidence="1">Uncharacterized protein</fullName>
    </submittedName>
</protein>
<accession>A0AB33TUK2</accession>
<comment type="caution">
    <text evidence="1">The sequence shown here is derived from an EMBL/GenBank/DDBJ whole genome shotgun (WGS) entry which is preliminary data.</text>
</comment>
<dbReference type="EMBL" id="FEVP01000003">
    <property type="protein sequence ID" value="CWP39941.1"/>
    <property type="molecule type" value="Genomic_DNA"/>
</dbReference>
<proteinExistence type="predicted"/>